<dbReference type="AlphaFoldDB" id="A0AAN6WW24"/>
<evidence type="ECO:0000313" key="1">
    <source>
        <dbReference type="EMBL" id="KAK4188375.1"/>
    </source>
</evidence>
<accession>A0AAN6WW24</accession>
<keyword evidence="2" id="KW-1185">Reference proteome</keyword>
<proteinExistence type="predicted"/>
<organism evidence="1 2">
    <name type="scientific">Podospora australis</name>
    <dbReference type="NCBI Taxonomy" id="1536484"/>
    <lineage>
        <taxon>Eukaryota</taxon>
        <taxon>Fungi</taxon>
        <taxon>Dikarya</taxon>
        <taxon>Ascomycota</taxon>
        <taxon>Pezizomycotina</taxon>
        <taxon>Sordariomycetes</taxon>
        <taxon>Sordariomycetidae</taxon>
        <taxon>Sordariales</taxon>
        <taxon>Podosporaceae</taxon>
        <taxon>Podospora</taxon>
    </lineage>
</organism>
<evidence type="ECO:0000313" key="2">
    <source>
        <dbReference type="Proteomes" id="UP001302126"/>
    </source>
</evidence>
<reference evidence="1" key="1">
    <citation type="journal article" date="2023" name="Mol. Phylogenet. Evol.">
        <title>Genome-scale phylogeny and comparative genomics of the fungal order Sordariales.</title>
        <authorList>
            <person name="Hensen N."/>
            <person name="Bonometti L."/>
            <person name="Westerberg I."/>
            <person name="Brannstrom I.O."/>
            <person name="Guillou S."/>
            <person name="Cros-Aarteil S."/>
            <person name="Calhoun S."/>
            <person name="Haridas S."/>
            <person name="Kuo A."/>
            <person name="Mondo S."/>
            <person name="Pangilinan J."/>
            <person name="Riley R."/>
            <person name="LaButti K."/>
            <person name="Andreopoulos B."/>
            <person name="Lipzen A."/>
            <person name="Chen C."/>
            <person name="Yan M."/>
            <person name="Daum C."/>
            <person name="Ng V."/>
            <person name="Clum A."/>
            <person name="Steindorff A."/>
            <person name="Ohm R.A."/>
            <person name="Martin F."/>
            <person name="Silar P."/>
            <person name="Natvig D.O."/>
            <person name="Lalanne C."/>
            <person name="Gautier V."/>
            <person name="Ament-Velasquez S.L."/>
            <person name="Kruys A."/>
            <person name="Hutchinson M.I."/>
            <person name="Powell A.J."/>
            <person name="Barry K."/>
            <person name="Miller A.N."/>
            <person name="Grigoriev I.V."/>
            <person name="Debuchy R."/>
            <person name="Gladieux P."/>
            <person name="Hiltunen Thoren M."/>
            <person name="Johannesson H."/>
        </authorList>
    </citation>
    <scope>NUCLEOTIDE SEQUENCE</scope>
    <source>
        <strain evidence="1">PSN309</strain>
    </source>
</reference>
<protein>
    <submittedName>
        <fullName evidence="1">Uncharacterized protein</fullName>
    </submittedName>
</protein>
<comment type="caution">
    <text evidence="1">The sequence shown here is derived from an EMBL/GenBank/DDBJ whole genome shotgun (WGS) entry which is preliminary data.</text>
</comment>
<name>A0AAN6WW24_9PEZI</name>
<reference evidence="1" key="2">
    <citation type="submission" date="2023-05" db="EMBL/GenBank/DDBJ databases">
        <authorList>
            <consortium name="Lawrence Berkeley National Laboratory"/>
            <person name="Steindorff A."/>
            <person name="Hensen N."/>
            <person name="Bonometti L."/>
            <person name="Westerberg I."/>
            <person name="Brannstrom I.O."/>
            <person name="Guillou S."/>
            <person name="Cros-Aarteil S."/>
            <person name="Calhoun S."/>
            <person name="Haridas S."/>
            <person name="Kuo A."/>
            <person name="Mondo S."/>
            <person name="Pangilinan J."/>
            <person name="Riley R."/>
            <person name="Labutti K."/>
            <person name="Andreopoulos B."/>
            <person name="Lipzen A."/>
            <person name="Chen C."/>
            <person name="Yanf M."/>
            <person name="Daum C."/>
            <person name="Ng V."/>
            <person name="Clum A."/>
            <person name="Ohm R."/>
            <person name="Martin F."/>
            <person name="Silar P."/>
            <person name="Natvig D."/>
            <person name="Lalanne C."/>
            <person name="Gautier V."/>
            <person name="Ament-Velasquez S.L."/>
            <person name="Kruys A."/>
            <person name="Hutchinson M.I."/>
            <person name="Powell A.J."/>
            <person name="Barry K."/>
            <person name="Miller A.N."/>
            <person name="Grigoriev I.V."/>
            <person name="Debuchy R."/>
            <person name="Gladieux P."/>
            <person name="Thoren M.H."/>
            <person name="Johannesson H."/>
        </authorList>
    </citation>
    <scope>NUCLEOTIDE SEQUENCE</scope>
    <source>
        <strain evidence="1">PSN309</strain>
    </source>
</reference>
<dbReference type="EMBL" id="MU864389">
    <property type="protein sequence ID" value="KAK4188375.1"/>
    <property type="molecule type" value="Genomic_DNA"/>
</dbReference>
<gene>
    <name evidence="1" type="ORF">QBC35DRAFT_549899</name>
</gene>
<sequence>MGVTSSTQTVKVAGIVPIAYGAFKNNTPPKTSPVVSKTPRAHAWKRYGWYSAASHRPQGTAQPLLISLQNEIIPDPPSSSILETAAIAVRSVPKLIDYRRRPSPSPCSSRPPDKLPIPLTTSPLLAAPSPSHHILTPTVEIFSPTSYKSRIRNKFSPQHLQSRHYFSPRGRRVLELVRNNLCLPADMPPVVLILNLVKNWHKVRLSIARKNPYLAKQANLLSFEGIEHDEGVNNVNDYQILQWWLRSGLNLFEDGRGQGIQISGRGTGRGVISDEDRRRAGRKRWMGEIIICFDEQFVRLLELPLCNRVTMVSWSVGKYTWK</sequence>
<dbReference type="Proteomes" id="UP001302126">
    <property type="component" value="Unassembled WGS sequence"/>
</dbReference>